<dbReference type="EMBL" id="JAAAJA010000023">
    <property type="protein sequence ID" value="KAG0266025.1"/>
    <property type="molecule type" value="Genomic_DNA"/>
</dbReference>
<name>A0A9P6QHE5_9FUNG</name>
<dbReference type="OrthoDB" id="10371547at2759"/>
<gene>
    <name evidence="1" type="ORF">BG011_003463</name>
</gene>
<comment type="caution">
    <text evidence="1">The sequence shown here is derived from an EMBL/GenBank/DDBJ whole genome shotgun (WGS) entry which is preliminary data.</text>
</comment>
<evidence type="ECO:0000313" key="2">
    <source>
        <dbReference type="Proteomes" id="UP000726737"/>
    </source>
</evidence>
<keyword evidence="2" id="KW-1185">Reference proteome</keyword>
<sequence>MICPVLNNVPSLLECKDRSSIKLLRGKSSSNTSASVASPEVMPVKTAKVTGTPSQYHYLDLPLDRRAEKASQLWDGLAPSPARERCSIL</sequence>
<organism evidence="1 2">
    <name type="scientific">Mortierella polycephala</name>
    <dbReference type="NCBI Taxonomy" id="41804"/>
    <lineage>
        <taxon>Eukaryota</taxon>
        <taxon>Fungi</taxon>
        <taxon>Fungi incertae sedis</taxon>
        <taxon>Mucoromycota</taxon>
        <taxon>Mortierellomycotina</taxon>
        <taxon>Mortierellomycetes</taxon>
        <taxon>Mortierellales</taxon>
        <taxon>Mortierellaceae</taxon>
        <taxon>Mortierella</taxon>
    </lineage>
</organism>
<reference evidence="1" key="1">
    <citation type="journal article" date="2020" name="Fungal Divers.">
        <title>Resolving the Mortierellaceae phylogeny through synthesis of multi-gene phylogenetics and phylogenomics.</title>
        <authorList>
            <person name="Vandepol N."/>
            <person name="Liber J."/>
            <person name="Desiro A."/>
            <person name="Na H."/>
            <person name="Kennedy M."/>
            <person name="Barry K."/>
            <person name="Grigoriev I.V."/>
            <person name="Miller A.N."/>
            <person name="O'Donnell K."/>
            <person name="Stajich J.E."/>
            <person name="Bonito G."/>
        </authorList>
    </citation>
    <scope>NUCLEOTIDE SEQUENCE</scope>
    <source>
        <strain evidence="1">KOD948</strain>
    </source>
</reference>
<dbReference type="AlphaFoldDB" id="A0A9P6QHE5"/>
<protein>
    <submittedName>
        <fullName evidence="1">Uncharacterized protein</fullName>
    </submittedName>
</protein>
<accession>A0A9P6QHE5</accession>
<evidence type="ECO:0000313" key="1">
    <source>
        <dbReference type="EMBL" id="KAG0266025.1"/>
    </source>
</evidence>
<dbReference type="Proteomes" id="UP000726737">
    <property type="component" value="Unassembled WGS sequence"/>
</dbReference>
<proteinExistence type="predicted"/>